<name>A0A1I4RMF0_9GAMM</name>
<evidence type="ECO:0000313" key="3">
    <source>
        <dbReference type="Proteomes" id="UP000198519"/>
    </source>
</evidence>
<evidence type="ECO:0000256" key="1">
    <source>
        <dbReference type="SAM" id="SignalP"/>
    </source>
</evidence>
<feature type="signal peptide" evidence="1">
    <location>
        <begin position="1"/>
        <end position="32"/>
    </location>
</feature>
<sequence length="430" mass="48613">MASVGQFCRASIPGAFVFTAVLSSLGVSTASAAPLGLVGQLTNRYSDNMTRVPSDETSDVETRISLGINHQSDPDVCNARTVGEVAYSRWDKDSYDPEFTADLDFAGDCQVTERLIWQLSDSIRNVEQNSRFANTPDNTTRKNILRTGPIYSLRLSSADRLELSAQYEDTDYSESTEIDSERINGSVWLSRDFSPTLNAGVRYFKEAADLDTQEDIDRSSLNLTVEKSWNVSNLQGSIGYMEYESRRFGTEFKNDGIVGDLRYEREISASSLFYLSASRELTDQTSDYDVRIGDLVFNLRETTGIDVVSFRAGLRNEYSTQSSLDILFFYNQTDYSQTDSEENSIGLRGTYRRPISPRFDGFVDGSIESLQYEPESRDDLLFDAEVGLSYRMARRLRVLGSYGFSKRTSDFDPVEYDENWVEVGLSYEFR</sequence>
<organism evidence="2 3">
    <name type="scientific">Marinobacter zhejiangensis</name>
    <dbReference type="NCBI Taxonomy" id="488535"/>
    <lineage>
        <taxon>Bacteria</taxon>
        <taxon>Pseudomonadati</taxon>
        <taxon>Pseudomonadota</taxon>
        <taxon>Gammaproteobacteria</taxon>
        <taxon>Pseudomonadales</taxon>
        <taxon>Marinobacteraceae</taxon>
        <taxon>Marinobacter</taxon>
    </lineage>
</organism>
<dbReference type="AlphaFoldDB" id="A0A1I4RMF0"/>
<feature type="chain" id="PRO_5011756619" evidence="1">
    <location>
        <begin position="33"/>
        <end position="430"/>
    </location>
</feature>
<dbReference type="OrthoDB" id="6353767at2"/>
<dbReference type="STRING" id="488535.SAMN04487963_2843"/>
<protein>
    <submittedName>
        <fullName evidence="2">Putative beta-barrel porin 2</fullName>
    </submittedName>
</protein>
<evidence type="ECO:0000313" key="2">
    <source>
        <dbReference type="EMBL" id="SFM53369.1"/>
    </source>
</evidence>
<proteinExistence type="predicted"/>
<accession>A0A1I4RMF0</accession>
<gene>
    <name evidence="2" type="ORF">SAMN04487963_2843</name>
</gene>
<keyword evidence="1" id="KW-0732">Signal</keyword>
<dbReference type="EMBL" id="FOUE01000004">
    <property type="protein sequence ID" value="SFM53369.1"/>
    <property type="molecule type" value="Genomic_DNA"/>
</dbReference>
<dbReference type="Proteomes" id="UP000198519">
    <property type="component" value="Unassembled WGS sequence"/>
</dbReference>
<reference evidence="3" key="1">
    <citation type="submission" date="2016-10" db="EMBL/GenBank/DDBJ databases">
        <authorList>
            <person name="Varghese N."/>
            <person name="Submissions S."/>
        </authorList>
    </citation>
    <scope>NUCLEOTIDE SEQUENCE [LARGE SCALE GENOMIC DNA]</scope>
    <source>
        <strain evidence="3">CGMCC 1.7061</strain>
    </source>
</reference>
<keyword evidence="3" id="KW-1185">Reference proteome</keyword>
<dbReference type="SUPFAM" id="SSF56935">
    <property type="entry name" value="Porins"/>
    <property type="match status" value="1"/>
</dbReference>